<keyword evidence="2" id="KW-1185">Reference proteome</keyword>
<dbReference type="RefSeq" id="WP_166193705.1">
    <property type="nucleotide sequence ID" value="NZ_CP049811.1"/>
</dbReference>
<proteinExistence type="predicted"/>
<protein>
    <submittedName>
        <fullName evidence="1">Uncharacterized protein</fullName>
    </submittedName>
</protein>
<sequence length="432" mass="48809">MPDNNHTVDDVFGVSRDVPLNYVDREEVDGKFIQSLSRSHHIVIFGSSKQGKTCLRKHCLNAEDYITVSCHNKWKLNDLHAAILKQAGYEIKQSTSQAVGGHFKLEVTGSGQVKVPLLAKGEVRATGGYEKNHETVENKVALELDPLDANDIIRALKEIGFTKFVAIEDFHYLPDDTQREFAFALKTFHEQSKISFIVTGVWREQNRLIAFNGDLTERVFSVDVDNWSHTDLHSVIEAGEYLLNVSFDEAFKNEIIVGCNDSVHLVQEACRRACRDNNIFETQDTCITLGTAPLAKKLLKEIVHEQSARYNAFIMNFSDGFQQTDLEMPKWIIYTVLLSSVEELEKGIRLREVTRIIRERHPRGAKLNQGNITQALSSSGSLQSEKGIRPIVIDYDGTNRNLHVVDKGFLLWLAQQDRDELLADLELAVIAS</sequence>
<accession>A0A6G7VQ82</accession>
<gene>
    <name evidence="1" type="ORF">G8E03_14950</name>
</gene>
<dbReference type="Proteomes" id="UP000500791">
    <property type="component" value="Chromosome"/>
</dbReference>
<dbReference type="EMBL" id="CP049811">
    <property type="protein sequence ID" value="QIK41947.1"/>
    <property type="molecule type" value="Genomic_DNA"/>
</dbReference>
<dbReference type="SUPFAM" id="SSF52540">
    <property type="entry name" value="P-loop containing nucleoside triphosphate hydrolases"/>
    <property type="match status" value="1"/>
</dbReference>
<evidence type="ECO:0000313" key="2">
    <source>
        <dbReference type="Proteomes" id="UP000500791"/>
    </source>
</evidence>
<evidence type="ECO:0000313" key="1">
    <source>
        <dbReference type="EMBL" id="QIK41947.1"/>
    </source>
</evidence>
<organism evidence="1 2">
    <name type="scientific">Pontivivens nitratireducens</name>
    <dbReference type="NCBI Taxonomy" id="2758038"/>
    <lineage>
        <taxon>Bacteria</taxon>
        <taxon>Pseudomonadati</taxon>
        <taxon>Pseudomonadota</taxon>
        <taxon>Alphaproteobacteria</taxon>
        <taxon>Rhodobacterales</taxon>
        <taxon>Paracoccaceae</taxon>
        <taxon>Pontivivens</taxon>
    </lineage>
</organism>
<dbReference type="InterPro" id="IPR027417">
    <property type="entry name" value="P-loop_NTPase"/>
</dbReference>
<dbReference type="KEGG" id="mon:G8E03_14950"/>
<dbReference type="Gene3D" id="3.40.50.300">
    <property type="entry name" value="P-loop containing nucleotide triphosphate hydrolases"/>
    <property type="match status" value="1"/>
</dbReference>
<dbReference type="AlphaFoldDB" id="A0A6G7VQ82"/>
<reference evidence="1 2" key="1">
    <citation type="submission" date="2020-03" db="EMBL/GenBank/DDBJ databases">
        <title>Complete genome sequence of Monaibacterium sp. ALG8 with diverse plasmids.</title>
        <authorList>
            <person name="Sun C."/>
        </authorList>
    </citation>
    <scope>NUCLEOTIDE SEQUENCE [LARGE SCALE GENOMIC DNA]</scope>
    <source>
        <strain evidence="1 2">ALG8</strain>
    </source>
</reference>
<name>A0A6G7VQ82_9RHOB</name>